<feature type="non-terminal residue" evidence="1">
    <location>
        <position position="1"/>
    </location>
</feature>
<proteinExistence type="predicted"/>
<protein>
    <submittedName>
        <fullName evidence="1">5483_t:CDS:1</fullName>
    </submittedName>
</protein>
<keyword evidence="2" id="KW-1185">Reference proteome</keyword>
<dbReference type="AlphaFoldDB" id="A0A9N9P5G6"/>
<evidence type="ECO:0000313" key="2">
    <source>
        <dbReference type="Proteomes" id="UP000789759"/>
    </source>
</evidence>
<gene>
    <name evidence="1" type="ORF">CPELLU_LOCUS17054</name>
</gene>
<organism evidence="1 2">
    <name type="scientific">Cetraspora pellucida</name>
    <dbReference type="NCBI Taxonomy" id="1433469"/>
    <lineage>
        <taxon>Eukaryota</taxon>
        <taxon>Fungi</taxon>
        <taxon>Fungi incertae sedis</taxon>
        <taxon>Mucoromycota</taxon>
        <taxon>Glomeromycotina</taxon>
        <taxon>Glomeromycetes</taxon>
        <taxon>Diversisporales</taxon>
        <taxon>Gigasporaceae</taxon>
        <taxon>Cetraspora</taxon>
    </lineage>
</organism>
<accession>A0A9N9P5G6</accession>
<comment type="caution">
    <text evidence="1">The sequence shown here is derived from an EMBL/GenBank/DDBJ whole genome shotgun (WGS) entry which is preliminary data.</text>
</comment>
<reference evidence="1" key="1">
    <citation type="submission" date="2021-06" db="EMBL/GenBank/DDBJ databases">
        <authorList>
            <person name="Kallberg Y."/>
            <person name="Tangrot J."/>
            <person name="Rosling A."/>
        </authorList>
    </citation>
    <scope>NUCLEOTIDE SEQUENCE</scope>
    <source>
        <strain evidence="1">FL966</strain>
    </source>
</reference>
<sequence>KYVSEFRKSILISSKLSCSSSNFSLINNSFHSLITVFQSVSKEISSFLSSSTSVSSEVEKTTKMRLIEEEGCCD</sequence>
<name>A0A9N9P5G6_9GLOM</name>
<dbReference type="EMBL" id="CAJVQA010027400">
    <property type="protein sequence ID" value="CAG8791713.1"/>
    <property type="molecule type" value="Genomic_DNA"/>
</dbReference>
<evidence type="ECO:0000313" key="1">
    <source>
        <dbReference type="EMBL" id="CAG8791713.1"/>
    </source>
</evidence>
<dbReference type="Proteomes" id="UP000789759">
    <property type="component" value="Unassembled WGS sequence"/>
</dbReference>